<name>A0ACB7ZCS5_9ERIC</name>
<organism evidence="1 2">
    <name type="scientific">Vaccinium darrowii</name>
    <dbReference type="NCBI Taxonomy" id="229202"/>
    <lineage>
        <taxon>Eukaryota</taxon>
        <taxon>Viridiplantae</taxon>
        <taxon>Streptophyta</taxon>
        <taxon>Embryophyta</taxon>
        <taxon>Tracheophyta</taxon>
        <taxon>Spermatophyta</taxon>
        <taxon>Magnoliopsida</taxon>
        <taxon>eudicotyledons</taxon>
        <taxon>Gunneridae</taxon>
        <taxon>Pentapetalae</taxon>
        <taxon>asterids</taxon>
        <taxon>Ericales</taxon>
        <taxon>Ericaceae</taxon>
        <taxon>Vaccinioideae</taxon>
        <taxon>Vaccinieae</taxon>
        <taxon>Vaccinium</taxon>
    </lineage>
</organism>
<evidence type="ECO:0000313" key="1">
    <source>
        <dbReference type="EMBL" id="KAH7863578.1"/>
    </source>
</evidence>
<comment type="caution">
    <text evidence="1">The sequence shown here is derived from an EMBL/GenBank/DDBJ whole genome shotgun (WGS) entry which is preliminary data.</text>
</comment>
<reference evidence="1 2" key="1">
    <citation type="journal article" date="2021" name="Hortic Res">
        <title>High-quality reference genome and annotation aids understanding of berry development for evergreen blueberry (Vaccinium darrowii).</title>
        <authorList>
            <person name="Yu J."/>
            <person name="Hulse-Kemp A.M."/>
            <person name="Babiker E."/>
            <person name="Staton M."/>
        </authorList>
    </citation>
    <scope>NUCLEOTIDE SEQUENCE [LARGE SCALE GENOMIC DNA]</scope>
    <source>
        <strain evidence="2">cv. NJ 8807/NJ 8810</strain>
        <tissue evidence="1">Young leaf</tissue>
    </source>
</reference>
<gene>
    <name evidence="1" type="ORF">Vadar_019378</name>
</gene>
<sequence length="338" mass="39446">MRMFLWRKRGLGQEYLYGCRNVPLRTPQEISVLAPEVDFIVEEANKNFIHVTVTERANSFYWEATFVYGCPSRAGRVKVWEDIKNLARLIHLPWLCVGDFNQVLNVGDNIGGHVHSQVSISAFHKLISDSGLVELKYKGPKFTWRNNRSGDNFIMEKIDIVFANSKWCELYDQAMVFVEAAISSDHNPLLQNTVVPLTKVGKPFRFESFWVTEEDCKVVIDRAWSKKQNGTLMHLVCKKLRVCKDNLKEWSKRTFGDLRLKIAVAKEQLIDIQHLLEQGFDQDLTVAEIRLKLSIEDMWQNDAMYWHQRSRIKWLQMGDKNSRFFHLSRFSDEPVKSS</sequence>
<dbReference type="Proteomes" id="UP000828048">
    <property type="component" value="Chromosome 12"/>
</dbReference>
<proteinExistence type="predicted"/>
<accession>A0ACB7ZCS5</accession>
<evidence type="ECO:0000313" key="2">
    <source>
        <dbReference type="Proteomes" id="UP000828048"/>
    </source>
</evidence>
<protein>
    <submittedName>
        <fullName evidence="1">Uncharacterized protein</fullName>
    </submittedName>
</protein>
<dbReference type="EMBL" id="CM037162">
    <property type="protein sequence ID" value="KAH7863578.1"/>
    <property type="molecule type" value="Genomic_DNA"/>
</dbReference>
<keyword evidence="2" id="KW-1185">Reference proteome</keyword>